<protein>
    <submittedName>
        <fullName evidence="2">Uncharacterized protein</fullName>
    </submittedName>
</protein>
<comment type="caution">
    <text evidence="2">The sequence shown here is derived from an EMBL/GenBank/DDBJ whole genome shotgun (WGS) entry which is preliminary data.</text>
</comment>
<reference evidence="2" key="1">
    <citation type="journal article" date="2023" name="G3 (Bethesda)">
        <title>A reference genome for the long-term kleptoplast-retaining sea slug Elysia crispata morphotype clarki.</title>
        <authorList>
            <person name="Eastman K.E."/>
            <person name="Pendleton A.L."/>
            <person name="Shaikh M.A."/>
            <person name="Suttiyut T."/>
            <person name="Ogas R."/>
            <person name="Tomko P."/>
            <person name="Gavelis G."/>
            <person name="Widhalm J.R."/>
            <person name="Wisecaver J.H."/>
        </authorList>
    </citation>
    <scope>NUCLEOTIDE SEQUENCE</scope>
    <source>
        <strain evidence="2">ECLA1</strain>
    </source>
</reference>
<feature type="region of interest" description="Disordered" evidence="1">
    <location>
        <begin position="63"/>
        <end position="102"/>
    </location>
</feature>
<evidence type="ECO:0000313" key="3">
    <source>
        <dbReference type="Proteomes" id="UP001283361"/>
    </source>
</evidence>
<dbReference type="Proteomes" id="UP001283361">
    <property type="component" value="Unassembled WGS sequence"/>
</dbReference>
<keyword evidence="3" id="KW-1185">Reference proteome</keyword>
<feature type="compositionally biased region" description="Polar residues" evidence="1">
    <location>
        <begin position="69"/>
        <end position="85"/>
    </location>
</feature>
<dbReference type="AlphaFoldDB" id="A0AAE1AHN7"/>
<gene>
    <name evidence="2" type="ORF">RRG08_013223</name>
</gene>
<proteinExistence type="predicted"/>
<accession>A0AAE1AHN7</accession>
<dbReference type="EMBL" id="JAWDGP010001842">
    <property type="protein sequence ID" value="KAK3787735.1"/>
    <property type="molecule type" value="Genomic_DNA"/>
</dbReference>
<sequence>MSHLGTIGHLMAGSGLREVIYAPDAVAHMLSGKAVARAVRGQFLVDSVLNALIASSAFDFSLPSEETDPATTATGNTRENCSSQGEKMEGDNTGSKNFNSDEMKNNFNDSGISCCLQLFDEIVKKEVSAEVLALSQELDSIEAKFS</sequence>
<name>A0AAE1AHN7_9GAST</name>
<organism evidence="2 3">
    <name type="scientific">Elysia crispata</name>
    <name type="common">lettuce slug</name>
    <dbReference type="NCBI Taxonomy" id="231223"/>
    <lineage>
        <taxon>Eukaryota</taxon>
        <taxon>Metazoa</taxon>
        <taxon>Spiralia</taxon>
        <taxon>Lophotrochozoa</taxon>
        <taxon>Mollusca</taxon>
        <taxon>Gastropoda</taxon>
        <taxon>Heterobranchia</taxon>
        <taxon>Euthyneura</taxon>
        <taxon>Panpulmonata</taxon>
        <taxon>Sacoglossa</taxon>
        <taxon>Placobranchoidea</taxon>
        <taxon>Plakobranchidae</taxon>
        <taxon>Elysia</taxon>
    </lineage>
</organism>
<evidence type="ECO:0000256" key="1">
    <source>
        <dbReference type="SAM" id="MobiDB-lite"/>
    </source>
</evidence>
<evidence type="ECO:0000313" key="2">
    <source>
        <dbReference type="EMBL" id="KAK3787735.1"/>
    </source>
</evidence>